<dbReference type="SUPFAM" id="SSF46689">
    <property type="entry name" value="Homeodomain-like"/>
    <property type="match status" value="1"/>
</dbReference>
<dbReference type="AlphaFoldDB" id="A0A9P6XYZ3"/>
<proteinExistence type="predicted"/>
<dbReference type="InterPro" id="IPR038717">
    <property type="entry name" value="Tc1-like_DDE_dom"/>
</dbReference>
<name>A0A9P6XYZ3_RHIOR</name>
<evidence type="ECO:0000256" key="1">
    <source>
        <dbReference type="SAM" id="MobiDB-lite"/>
    </source>
</evidence>
<dbReference type="InterPro" id="IPR047655">
    <property type="entry name" value="Transpos_IS630-like"/>
</dbReference>
<dbReference type="PANTHER" id="PTHR46564:SF1">
    <property type="entry name" value="TRANSPOSASE"/>
    <property type="match status" value="1"/>
</dbReference>
<dbReference type="EMBL" id="JAANIT010002704">
    <property type="protein sequence ID" value="KAG1535684.1"/>
    <property type="molecule type" value="Genomic_DNA"/>
</dbReference>
<organism evidence="3 4">
    <name type="scientific">Rhizopus oryzae</name>
    <name type="common">Mucormycosis agent</name>
    <name type="synonym">Rhizopus arrhizus var. delemar</name>
    <dbReference type="NCBI Taxonomy" id="64495"/>
    <lineage>
        <taxon>Eukaryota</taxon>
        <taxon>Fungi</taxon>
        <taxon>Fungi incertae sedis</taxon>
        <taxon>Mucoromycota</taxon>
        <taxon>Mucoromycotina</taxon>
        <taxon>Mucoromycetes</taxon>
        <taxon>Mucorales</taxon>
        <taxon>Mucorineae</taxon>
        <taxon>Rhizopodaceae</taxon>
        <taxon>Rhizopus</taxon>
    </lineage>
</organism>
<accession>A0A9P6XYZ3</accession>
<feature type="compositionally biased region" description="Basic and acidic residues" evidence="1">
    <location>
        <begin position="221"/>
        <end position="230"/>
    </location>
</feature>
<feature type="domain" description="Tc1-like transposase DDE" evidence="2">
    <location>
        <begin position="249"/>
        <end position="332"/>
    </location>
</feature>
<dbReference type="InterPro" id="IPR009057">
    <property type="entry name" value="Homeodomain-like_sf"/>
</dbReference>
<dbReference type="PANTHER" id="PTHR46564">
    <property type="entry name" value="TRANSPOSASE"/>
    <property type="match status" value="1"/>
</dbReference>
<sequence>MIEAPEERGNIAKFSKQLGINPRTAERWWKSYQTSGEVPCKKTANNGPKSSITADHEEYIERLIDQDPQIFAEDIIDDLTTKFEGFSISVSRLNRYLKNNMHISVKRPTFEAEKRNSIENLNTRYQWFMEWKDSNLDYTKNCVFIDEAGFNINTRNSWARSARGIPAIVQVPKSRSPSHTIIGAIHASSVLHVVLKKPPPKSDRSSQNKKIKKTNNGKKRAASEIGKEDTNVEEDEETVDTAKPASKGTTTAYFDKFMNELLDAMDLDQSLKGSYIVMDNASIHKSAPMKRKIESRGYHVMYLPPYSPELNPIEQFWAIVKGKLKGHRLMTEENLSSRIADACNEVLISDLYGFASHSKLADNLLLFYFISMSSNFYYEDGQEKIADEQGNEAKDYEKEFYPYNISSLMTVSQGVGFRGCPIGKYNIYSDRQKAVFYYFNKVKLWKAAASGRKAQVEVCTAQKWAKHLKEEPIWNIYEKQTNVAITTSRRA</sequence>
<comment type="caution">
    <text evidence="3">The sequence shown here is derived from an EMBL/GenBank/DDBJ whole genome shotgun (WGS) entry which is preliminary data.</text>
</comment>
<dbReference type="Gene3D" id="3.30.420.10">
    <property type="entry name" value="Ribonuclease H-like superfamily/Ribonuclease H"/>
    <property type="match status" value="1"/>
</dbReference>
<dbReference type="NCBIfam" id="NF033545">
    <property type="entry name" value="transpos_IS630"/>
    <property type="match status" value="1"/>
</dbReference>
<evidence type="ECO:0000313" key="4">
    <source>
        <dbReference type="Proteomes" id="UP000717996"/>
    </source>
</evidence>
<gene>
    <name evidence="3" type="ORF">G6F51_011402</name>
</gene>
<reference evidence="3" key="1">
    <citation type="journal article" date="2020" name="Microb. Genom.">
        <title>Genetic diversity of clinical and environmental Mucorales isolates obtained from an investigation of mucormycosis cases among solid organ transplant recipients.</title>
        <authorList>
            <person name="Nguyen M.H."/>
            <person name="Kaul D."/>
            <person name="Muto C."/>
            <person name="Cheng S.J."/>
            <person name="Richter R.A."/>
            <person name="Bruno V.M."/>
            <person name="Liu G."/>
            <person name="Beyhan S."/>
            <person name="Sundermann A.J."/>
            <person name="Mounaud S."/>
            <person name="Pasculle A.W."/>
            <person name="Nierman W.C."/>
            <person name="Driscoll E."/>
            <person name="Cumbie R."/>
            <person name="Clancy C.J."/>
            <person name="Dupont C.L."/>
        </authorList>
    </citation>
    <scope>NUCLEOTIDE SEQUENCE</scope>
    <source>
        <strain evidence="3">GL16</strain>
    </source>
</reference>
<dbReference type="GO" id="GO:0003676">
    <property type="term" value="F:nucleic acid binding"/>
    <property type="evidence" value="ECO:0007669"/>
    <property type="project" value="InterPro"/>
</dbReference>
<evidence type="ECO:0000313" key="3">
    <source>
        <dbReference type="EMBL" id="KAG1535684.1"/>
    </source>
</evidence>
<dbReference type="OrthoDB" id="2214365at2759"/>
<feature type="compositionally biased region" description="Basic residues" evidence="1">
    <location>
        <begin position="207"/>
        <end position="220"/>
    </location>
</feature>
<dbReference type="Proteomes" id="UP000717996">
    <property type="component" value="Unassembled WGS sequence"/>
</dbReference>
<feature type="region of interest" description="Disordered" evidence="1">
    <location>
        <begin position="196"/>
        <end position="244"/>
    </location>
</feature>
<dbReference type="Pfam" id="PF13358">
    <property type="entry name" value="DDE_3"/>
    <property type="match status" value="1"/>
</dbReference>
<dbReference type="InterPro" id="IPR036397">
    <property type="entry name" value="RNaseH_sf"/>
</dbReference>
<protein>
    <recommendedName>
        <fullName evidence="2">Tc1-like transposase DDE domain-containing protein</fullName>
    </recommendedName>
</protein>
<evidence type="ECO:0000259" key="2">
    <source>
        <dbReference type="Pfam" id="PF13358"/>
    </source>
</evidence>